<proteinExistence type="predicted"/>
<gene>
    <name evidence="1" type="ORF">BJBARM4_0418</name>
</gene>
<protein>
    <submittedName>
        <fullName evidence="1">Uncharacterized protein</fullName>
    </submittedName>
</protein>
<evidence type="ECO:0000313" key="2">
    <source>
        <dbReference type="Proteomes" id="UP000009375"/>
    </source>
</evidence>
<dbReference type="AlphaFoldDB" id="D2EFA1"/>
<name>D2EFA1_PARA4</name>
<dbReference type="Proteomes" id="UP000009375">
    <property type="component" value="Unassembled WGS sequence"/>
</dbReference>
<organism evidence="1 2">
    <name type="scientific">Candidatus Parvarchaeum acidiphilum ARMAN-4</name>
    <dbReference type="NCBI Taxonomy" id="662760"/>
    <lineage>
        <taxon>Archaea</taxon>
        <taxon>Candidatus Parvarchaeota</taxon>
        <taxon>Candidatus Parvarchaeum</taxon>
    </lineage>
</organism>
<dbReference type="EMBL" id="GG730044">
    <property type="protein sequence ID" value="EEZ93027.1"/>
    <property type="molecule type" value="Genomic_DNA"/>
</dbReference>
<accession>D2EFA1</accession>
<sequence length="153" mass="18106">MVYIKNKLENSLLSKIADDCSHSRRQLLTDIFQLNTSCKENHGPYFIKNLKTFVKDLNESLDSTDKFKLEEVIENLSFIYGVKELKQDYEFGNLPEVSEEENLKDFYKIISNNCEIMNKKQLKNAANLIHYLSTSYNWERVNYIRYLRSVNSQ</sequence>
<evidence type="ECO:0000313" key="1">
    <source>
        <dbReference type="EMBL" id="EEZ93027.1"/>
    </source>
</evidence>
<reference evidence="1 2" key="1">
    <citation type="journal article" date="2010" name="Proc. Natl. Acad. Sci. U.S.A.">
        <title>Enigmatic, ultrasmall, uncultivated Archaea.</title>
        <authorList>
            <person name="Baker B.J."/>
            <person name="Comolli L.R."/>
            <person name="Dick G.J."/>
            <person name="Hauser L.J."/>
            <person name="Hyatt D."/>
            <person name="Dill B.D."/>
            <person name="Land M.L."/>
            <person name="Verberkmoes N.C."/>
            <person name="Hettich R.L."/>
            <person name="Banfield J.F."/>
        </authorList>
    </citation>
    <scope>NUCLEOTIDE SEQUENCE [LARGE SCALE GENOMIC DNA]</scope>
</reference>